<protein>
    <recommendedName>
        <fullName evidence="3">Protein-glutamine gamma-glutamyltransferase-like C-terminal domain-containing protein</fullName>
    </recommendedName>
</protein>
<name>A0A7Z0EFC6_9MICO</name>
<evidence type="ECO:0000256" key="2">
    <source>
        <dbReference type="SAM" id="Phobius"/>
    </source>
</evidence>
<reference evidence="4 5" key="1">
    <citation type="submission" date="2020-07" db="EMBL/GenBank/DDBJ databases">
        <title>Sequencing the genomes of 1000 actinobacteria strains.</title>
        <authorList>
            <person name="Klenk H.-P."/>
        </authorList>
    </citation>
    <scope>NUCLEOTIDE SEQUENCE [LARGE SCALE GENOMIC DNA]</scope>
    <source>
        <strain evidence="4 5">LI1</strain>
    </source>
</reference>
<evidence type="ECO:0000313" key="4">
    <source>
        <dbReference type="EMBL" id="NYJ20215.1"/>
    </source>
</evidence>
<feature type="transmembrane region" description="Helical" evidence="2">
    <location>
        <begin position="62"/>
        <end position="84"/>
    </location>
</feature>
<proteinExistence type="predicted"/>
<keyword evidence="5" id="KW-1185">Reference proteome</keyword>
<keyword evidence="2" id="KW-1133">Transmembrane helix</keyword>
<keyword evidence="2" id="KW-0472">Membrane</keyword>
<sequence length="227" mass="24411">MRVIGTIPVDPDAPDARQLLRDELGKAPYQAAKPTWFDEASKAFFDWLGSLVAPSGDGFEPWIPLILTVIVAVACVVCFLVFGVPRLNRRSDLRHSMFGDSDERSADAMRHAARTAAAAGTWDLACEEAFRAIARSLFERTILAPSPGTTATDFARRAAGAFPAHSNALVAAARTFDQIRYLGSPGTDADYRALVTLDGVLRDARPSLDTSSDTSVDLSSASGERHS</sequence>
<accession>A0A7Z0EFC6</accession>
<gene>
    <name evidence="4" type="ORF">HNR05_002006</name>
</gene>
<dbReference type="Proteomes" id="UP000537260">
    <property type="component" value="Unassembled WGS sequence"/>
</dbReference>
<dbReference type="Pfam" id="PF13559">
    <property type="entry name" value="DUF4129"/>
    <property type="match status" value="1"/>
</dbReference>
<evidence type="ECO:0000259" key="3">
    <source>
        <dbReference type="Pfam" id="PF13559"/>
    </source>
</evidence>
<evidence type="ECO:0000256" key="1">
    <source>
        <dbReference type="SAM" id="MobiDB-lite"/>
    </source>
</evidence>
<dbReference type="InterPro" id="IPR025403">
    <property type="entry name" value="TgpA-like_C"/>
</dbReference>
<dbReference type="EMBL" id="JACCFM010000001">
    <property type="protein sequence ID" value="NYJ20215.1"/>
    <property type="molecule type" value="Genomic_DNA"/>
</dbReference>
<dbReference type="RefSeq" id="WP_179578855.1">
    <property type="nucleotide sequence ID" value="NZ_JACCFM010000001.1"/>
</dbReference>
<dbReference type="AlphaFoldDB" id="A0A7Z0EFC6"/>
<feature type="region of interest" description="Disordered" evidence="1">
    <location>
        <begin position="206"/>
        <end position="227"/>
    </location>
</feature>
<organism evidence="4 5">
    <name type="scientific">Glaciibacter psychrotolerans</name>
    <dbReference type="NCBI Taxonomy" id="670054"/>
    <lineage>
        <taxon>Bacteria</taxon>
        <taxon>Bacillati</taxon>
        <taxon>Actinomycetota</taxon>
        <taxon>Actinomycetes</taxon>
        <taxon>Micrococcales</taxon>
        <taxon>Microbacteriaceae</taxon>
        <taxon>Glaciibacter</taxon>
    </lineage>
</organism>
<evidence type="ECO:0000313" key="5">
    <source>
        <dbReference type="Proteomes" id="UP000537260"/>
    </source>
</evidence>
<feature type="domain" description="Protein-glutamine gamma-glutamyltransferase-like C-terminal" evidence="3">
    <location>
        <begin position="129"/>
        <end position="197"/>
    </location>
</feature>
<keyword evidence="2" id="KW-0812">Transmembrane</keyword>
<comment type="caution">
    <text evidence="4">The sequence shown here is derived from an EMBL/GenBank/DDBJ whole genome shotgun (WGS) entry which is preliminary data.</text>
</comment>
<feature type="compositionally biased region" description="Low complexity" evidence="1">
    <location>
        <begin position="207"/>
        <end position="227"/>
    </location>
</feature>